<dbReference type="eggNOG" id="COG0840">
    <property type="taxonomic scope" value="Bacteria"/>
</dbReference>
<evidence type="ECO:0000313" key="9">
    <source>
        <dbReference type="Proteomes" id="UP000000814"/>
    </source>
</evidence>
<feature type="transmembrane region" description="Helical" evidence="5">
    <location>
        <begin position="194"/>
        <end position="217"/>
    </location>
</feature>
<evidence type="ECO:0000313" key="8">
    <source>
        <dbReference type="EMBL" id="AAK78522.1"/>
    </source>
</evidence>
<evidence type="ECO:0000256" key="4">
    <source>
        <dbReference type="SAM" id="Coils"/>
    </source>
</evidence>
<keyword evidence="5" id="KW-0812">Transmembrane</keyword>
<accession>Q97LL5</accession>
<keyword evidence="9" id="KW-1185">Reference proteome</keyword>
<reference evidence="8 9" key="1">
    <citation type="journal article" date="2001" name="J. Bacteriol.">
        <title>Genome sequence and comparative analysis of the solvent-producing bacterium Clostridium acetobutylicum.</title>
        <authorList>
            <person name="Nolling J."/>
            <person name="Breton G."/>
            <person name="Omelchenko M.V."/>
            <person name="Makarova K.S."/>
            <person name="Zeng Q."/>
            <person name="Gibson R."/>
            <person name="Lee H.M."/>
            <person name="Dubois J."/>
            <person name="Qiu D."/>
            <person name="Hitti J."/>
            <person name="Wolf Y.I."/>
            <person name="Tatusov R.L."/>
            <person name="Sabathe F."/>
            <person name="Doucette-Stamm L."/>
            <person name="Soucaille P."/>
            <person name="Daly M.J."/>
            <person name="Bennett G.N."/>
            <person name="Koonin E.V."/>
            <person name="Smith D.R."/>
        </authorList>
    </citation>
    <scope>NUCLEOTIDE SEQUENCE [LARGE SCALE GENOMIC DNA]</scope>
    <source>
        <strain evidence="9">ATCC 824 / DSM 792 / JCM 1419 / LMG 5710 / VKM B-1787</strain>
    </source>
</reference>
<dbReference type="InterPro" id="IPR004089">
    <property type="entry name" value="MCPsignal_dom"/>
</dbReference>
<evidence type="ECO:0000259" key="7">
    <source>
        <dbReference type="PROSITE" id="PS50885"/>
    </source>
</evidence>
<feature type="coiled-coil region" evidence="4">
    <location>
        <begin position="94"/>
        <end position="145"/>
    </location>
</feature>
<dbReference type="STRING" id="272562.CA_C0543"/>
<dbReference type="GO" id="GO:0007165">
    <property type="term" value="P:signal transduction"/>
    <property type="evidence" value="ECO:0007669"/>
    <property type="project" value="UniProtKB-KW"/>
</dbReference>
<evidence type="ECO:0000259" key="6">
    <source>
        <dbReference type="PROSITE" id="PS50111"/>
    </source>
</evidence>
<feature type="domain" description="Methyl-accepting transducer" evidence="6">
    <location>
        <begin position="292"/>
        <end position="549"/>
    </location>
</feature>
<evidence type="ECO:0000256" key="5">
    <source>
        <dbReference type="SAM" id="Phobius"/>
    </source>
</evidence>
<dbReference type="Gene3D" id="6.10.340.10">
    <property type="match status" value="1"/>
</dbReference>
<dbReference type="InterPro" id="IPR003660">
    <property type="entry name" value="HAMP_dom"/>
</dbReference>
<evidence type="ECO:0000256" key="3">
    <source>
        <dbReference type="PROSITE-ProRule" id="PRU00284"/>
    </source>
</evidence>
<dbReference type="CDD" id="cd06225">
    <property type="entry name" value="HAMP"/>
    <property type="match status" value="1"/>
</dbReference>
<dbReference type="GO" id="GO:0006935">
    <property type="term" value="P:chemotaxis"/>
    <property type="evidence" value="ECO:0007669"/>
    <property type="project" value="InterPro"/>
</dbReference>
<keyword evidence="5" id="KW-0472">Membrane</keyword>
<dbReference type="Pfam" id="PF00015">
    <property type="entry name" value="MCPsignal"/>
    <property type="match status" value="1"/>
</dbReference>
<dbReference type="GeneID" id="44997053"/>
<evidence type="ECO:0000256" key="2">
    <source>
        <dbReference type="ARBA" id="ARBA00029447"/>
    </source>
</evidence>
<organism evidence="8 9">
    <name type="scientific">Clostridium acetobutylicum (strain ATCC 824 / DSM 792 / JCM 1419 / IAM 19013 / LMG 5710 / NBRC 13948 / NRRL B-527 / VKM B-1787 / 2291 / W)</name>
    <dbReference type="NCBI Taxonomy" id="272562"/>
    <lineage>
        <taxon>Bacteria</taxon>
        <taxon>Bacillati</taxon>
        <taxon>Bacillota</taxon>
        <taxon>Clostridia</taxon>
        <taxon>Eubacteriales</taxon>
        <taxon>Clostridiaceae</taxon>
        <taxon>Clostridium</taxon>
    </lineage>
</organism>
<dbReference type="GO" id="GO:0004888">
    <property type="term" value="F:transmembrane signaling receptor activity"/>
    <property type="evidence" value="ECO:0007669"/>
    <property type="project" value="InterPro"/>
</dbReference>
<dbReference type="SMART" id="SM00304">
    <property type="entry name" value="HAMP"/>
    <property type="match status" value="1"/>
</dbReference>
<gene>
    <name evidence="8" type="ordered locus">CA_C0543</name>
</gene>
<dbReference type="KEGG" id="cac:CA_C0543"/>
<dbReference type="HOGENOM" id="CLU_000445_107_27_9"/>
<dbReference type="GO" id="GO:0016020">
    <property type="term" value="C:membrane"/>
    <property type="evidence" value="ECO:0007669"/>
    <property type="project" value="InterPro"/>
</dbReference>
<dbReference type="PIR" id="G96966">
    <property type="entry name" value="G96966"/>
</dbReference>
<dbReference type="Proteomes" id="UP000000814">
    <property type="component" value="Chromosome"/>
</dbReference>
<dbReference type="PROSITE" id="PS50885">
    <property type="entry name" value="HAMP"/>
    <property type="match status" value="1"/>
</dbReference>
<dbReference type="RefSeq" id="WP_010963864.1">
    <property type="nucleotide sequence ID" value="NC_003030.1"/>
</dbReference>
<dbReference type="Gene3D" id="1.10.287.950">
    <property type="entry name" value="Methyl-accepting chemotaxis protein"/>
    <property type="match status" value="1"/>
</dbReference>
<evidence type="ECO:0000256" key="1">
    <source>
        <dbReference type="ARBA" id="ARBA00023224"/>
    </source>
</evidence>
<comment type="similarity">
    <text evidence="2">Belongs to the methyl-accepting chemotaxis (MCP) protein family.</text>
</comment>
<dbReference type="PATRIC" id="fig|272562.8.peg.746"/>
<dbReference type="PANTHER" id="PTHR32089:SF112">
    <property type="entry name" value="LYSOZYME-LIKE PROTEIN-RELATED"/>
    <property type="match status" value="1"/>
</dbReference>
<feature type="transmembrane region" description="Helical" evidence="5">
    <location>
        <begin position="12"/>
        <end position="32"/>
    </location>
</feature>
<keyword evidence="5" id="KW-1133">Transmembrane helix</keyword>
<keyword evidence="1 3" id="KW-0807">Transducer</keyword>
<dbReference type="EMBL" id="AE001437">
    <property type="protein sequence ID" value="AAK78522.1"/>
    <property type="molecule type" value="Genomic_DNA"/>
</dbReference>
<dbReference type="PANTHER" id="PTHR32089">
    <property type="entry name" value="METHYL-ACCEPTING CHEMOTAXIS PROTEIN MCPB"/>
    <property type="match status" value="1"/>
</dbReference>
<dbReference type="PRINTS" id="PR00260">
    <property type="entry name" value="CHEMTRNSDUCR"/>
</dbReference>
<proteinExistence type="inferred from homology"/>
<dbReference type="InterPro" id="IPR004090">
    <property type="entry name" value="Chemotax_Me-accpt_rcpt"/>
</dbReference>
<sequence>MKSGGIKANLSLLVIFMLIFAVGLGGFSFYSLNNIKSESEKNVATVSKYVVLVDGSREAQVTFKKQVQSWKDLLLRGSDEAKYNTYFKEFTEYNEKVTKQLEELKGTMKELGLDTNQIDKVSSEINQLQENYSNALKSYDKNNKDSYKIVDALVKGMDRAPTNDMDTLVGSIRKNSETQIANMKTISENKNKKLAIELFAIIAISMCIVGLLTLITLKTYKSIEKFIEQFKALMKKAGDGDLTVEGEVFSNNELGDLTINFNEFIKKIKALILQTKDLSDLLAASSNEILRGADETVKTSYEIAETISQVADGATKQSALANQGNDMVVNVTKDLNKVTETTKSMKELAIETDKVLTDGISSIKTQNEKMEESKKTTKDVSEAILNLSSKSSKIAEFVEVINGISSQTNLLALNASIEAARAGEVGKGFAVVADEIRMLAESSSTSTTQIEELIKVIQSAINETVLKMKKFEKSMEEQIEAIKNTESTFWEIKDSTSKVANKVIDVSNSTQVIDENSIALERAISNISSVVEQNAAASEEVAASTEEQVSSLEEISTLINDLSKSSDNLKNLLEIYKVK</sequence>
<name>Q97LL5_CLOAB</name>
<dbReference type="AlphaFoldDB" id="Q97LL5"/>
<dbReference type="OrthoDB" id="1884279at2"/>
<dbReference type="PROSITE" id="PS50111">
    <property type="entry name" value="CHEMOTAXIS_TRANSDUC_2"/>
    <property type="match status" value="1"/>
</dbReference>
<protein>
    <submittedName>
        <fullName evidence="8">Methyl-accepting chemotaxis protein</fullName>
    </submittedName>
</protein>
<dbReference type="SUPFAM" id="SSF58104">
    <property type="entry name" value="Methyl-accepting chemotaxis protein (MCP) signaling domain"/>
    <property type="match status" value="1"/>
</dbReference>
<dbReference type="SMART" id="SM00283">
    <property type="entry name" value="MA"/>
    <property type="match status" value="1"/>
</dbReference>
<feature type="domain" description="HAMP" evidence="7">
    <location>
        <begin position="221"/>
        <end position="273"/>
    </location>
</feature>
<keyword evidence="4" id="KW-0175">Coiled coil</keyword>
<dbReference type="Pfam" id="PF00672">
    <property type="entry name" value="HAMP"/>
    <property type="match status" value="1"/>
</dbReference>